<feature type="binding site" description="in other chain" evidence="15">
    <location>
        <begin position="251"/>
        <end position="254"/>
    </location>
    <ligand>
        <name>substrate</name>
        <note>ligand shared between dimeric partners</note>
    </ligand>
</feature>
<comment type="caution">
    <text evidence="17">The sequence shown here is derived from an EMBL/GenBank/DDBJ whole genome shotgun (WGS) entry which is preliminary data.</text>
</comment>
<dbReference type="UniPathway" id="UPA00109">
    <property type="reaction ID" value="UER00182"/>
</dbReference>
<evidence type="ECO:0000256" key="9">
    <source>
        <dbReference type="ARBA" id="ARBA00022741"/>
    </source>
</evidence>
<dbReference type="GO" id="GO:0042802">
    <property type="term" value="F:identical protein binding"/>
    <property type="evidence" value="ECO:0007669"/>
    <property type="project" value="TreeGrafter"/>
</dbReference>
<name>A0A0B2JU58_9FIRM</name>
<feature type="binding site" evidence="15">
    <location>
        <position position="164"/>
    </location>
    <ligand>
        <name>substrate</name>
        <note>ligand shared between dimeric partners</note>
    </ligand>
</feature>
<dbReference type="PANTHER" id="PTHR13697">
    <property type="entry name" value="PHOSPHOFRUCTOKINASE"/>
    <property type="match status" value="1"/>
</dbReference>
<reference evidence="17 18" key="1">
    <citation type="journal article" date="2013" name="PLoS ONE">
        <title>Identification and characterization of three novel lipases belonging to families II and V from Anaerovibrio lipolyticus 5ST.</title>
        <authorList>
            <person name="Prive F."/>
            <person name="Kaderbhai N.N."/>
            <person name="Girdwood S."/>
            <person name="Worgan H.J."/>
            <person name="Pinloche E."/>
            <person name="Scollan N.D."/>
            <person name="Huws S.A."/>
            <person name="Newbold C.J."/>
        </authorList>
    </citation>
    <scope>NUCLEOTIDE SEQUENCE [LARGE SCALE GENOMIC DNA]</scope>
    <source>
        <strain evidence="17 18">5S</strain>
    </source>
</reference>
<dbReference type="GO" id="GO:0006002">
    <property type="term" value="P:fructose 6-phosphate metabolic process"/>
    <property type="evidence" value="ECO:0007669"/>
    <property type="project" value="UniProtKB-UniRule"/>
</dbReference>
<dbReference type="GO" id="GO:0005524">
    <property type="term" value="F:ATP binding"/>
    <property type="evidence" value="ECO:0007669"/>
    <property type="project" value="UniProtKB-UniRule"/>
</dbReference>
<dbReference type="InterPro" id="IPR000023">
    <property type="entry name" value="Phosphofructokinase_dom"/>
</dbReference>
<keyword evidence="6 15" id="KW-0021">Allosteric enzyme</keyword>
<feature type="active site" description="Proton acceptor" evidence="15">
    <location>
        <position position="129"/>
    </location>
</feature>
<evidence type="ECO:0000256" key="8">
    <source>
        <dbReference type="ARBA" id="ARBA00022723"/>
    </source>
</evidence>
<dbReference type="PANTHER" id="PTHR13697:SF4">
    <property type="entry name" value="ATP-DEPENDENT 6-PHOSPHOFRUCTOKINASE"/>
    <property type="match status" value="1"/>
</dbReference>
<dbReference type="InterPro" id="IPR012828">
    <property type="entry name" value="PFKA_ATP_prok"/>
</dbReference>
<evidence type="ECO:0000259" key="16">
    <source>
        <dbReference type="Pfam" id="PF00365"/>
    </source>
</evidence>
<feature type="binding site" evidence="15">
    <location>
        <begin position="22"/>
        <end position="26"/>
    </location>
    <ligand>
        <name>ADP</name>
        <dbReference type="ChEBI" id="CHEBI:456216"/>
        <note>allosteric activator; ligand shared between dimeric partners</note>
    </ligand>
</feature>
<dbReference type="Gene3D" id="3.40.50.460">
    <property type="entry name" value="Phosphofructokinase domain"/>
    <property type="match status" value="1"/>
</dbReference>
<comment type="similarity">
    <text evidence="15">Belongs to the phosphofructokinase type A (PFKA) family. ATP-dependent PFK group I subfamily. Prokaryotic clade 'B1' sub-subfamily.</text>
</comment>
<evidence type="ECO:0000256" key="3">
    <source>
        <dbReference type="ARBA" id="ARBA00004496"/>
    </source>
</evidence>
<evidence type="ECO:0000256" key="1">
    <source>
        <dbReference type="ARBA" id="ARBA00001946"/>
    </source>
</evidence>
<dbReference type="EC" id="2.7.1.11" evidence="15"/>
<dbReference type="GO" id="GO:0005945">
    <property type="term" value="C:6-phosphofructokinase complex"/>
    <property type="evidence" value="ECO:0007669"/>
    <property type="project" value="TreeGrafter"/>
</dbReference>
<evidence type="ECO:0000256" key="4">
    <source>
        <dbReference type="ARBA" id="ARBA00004679"/>
    </source>
</evidence>
<proteinExistence type="inferred from homology"/>
<comment type="function">
    <text evidence="2 15">Catalyzes the phosphorylation of D-fructose 6-phosphate to fructose 1,6-bisphosphate by ATP, the first committing step of glycolysis.</text>
</comment>
<keyword evidence="10 15" id="KW-0418">Kinase</keyword>
<feature type="binding site" description="in other chain" evidence="15">
    <location>
        <position position="156"/>
    </location>
    <ligand>
        <name>ADP</name>
        <dbReference type="ChEBI" id="CHEBI:456216"/>
        <note>allosteric activator; ligand shared between dimeric partners</note>
    </ligand>
</feature>
<dbReference type="GO" id="GO:0061621">
    <property type="term" value="P:canonical glycolysis"/>
    <property type="evidence" value="ECO:0007669"/>
    <property type="project" value="TreeGrafter"/>
</dbReference>
<feature type="binding site" evidence="15">
    <location>
        <position position="104"/>
    </location>
    <ligand>
        <name>Mg(2+)</name>
        <dbReference type="ChEBI" id="CHEBI:18420"/>
        <note>catalytic</note>
    </ligand>
</feature>
<dbReference type="InterPro" id="IPR035966">
    <property type="entry name" value="PKF_sf"/>
</dbReference>
<dbReference type="InterPro" id="IPR015912">
    <property type="entry name" value="Phosphofructokinase_CS"/>
</dbReference>
<dbReference type="Pfam" id="PF00365">
    <property type="entry name" value="PFK"/>
    <property type="match status" value="1"/>
</dbReference>
<comment type="pathway">
    <text evidence="4 15">Carbohydrate degradation; glycolysis; D-glyceraldehyde 3-phosphate and glycerone phosphate from D-glucose: step 3/4.</text>
</comment>
<feature type="binding site" evidence="15">
    <location>
        <begin position="73"/>
        <end position="74"/>
    </location>
    <ligand>
        <name>ATP</name>
        <dbReference type="ChEBI" id="CHEBI:30616"/>
    </ligand>
</feature>
<dbReference type="FunFam" id="3.40.50.460:FF:000002">
    <property type="entry name" value="ATP-dependent 6-phosphofructokinase"/>
    <property type="match status" value="1"/>
</dbReference>
<protein>
    <recommendedName>
        <fullName evidence="15">ATP-dependent 6-phosphofructokinase</fullName>
        <shortName evidence="15">ATP-PFK</shortName>
        <shortName evidence="15">Phosphofructokinase</shortName>
        <ecNumber evidence="15">2.7.1.11</ecNumber>
    </recommendedName>
    <alternativeName>
        <fullName evidence="15">Phosphohexokinase</fullName>
    </alternativeName>
</protein>
<evidence type="ECO:0000256" key="6">
    <source>
        <dbReference type="ARBA" id="ARBA00022533"/>
    </source>
</evidence>
<dbReference type="FunFam" id="3.40.50.450:FF:000001">
    <property type="entry name" value="ATP-dependent 6-phosphofructokinase"/>
    <property type="match status" value="1"/>
</dbReference>
<feature type="binding site" description="in other chain" evidence="15">
    <location>
        <position position="224"/>
    </location>
    <ligand>
        <name>substrate</name>
        <note>ligand shared between dimeric partners</note>
    </ligand>
</feature>
<dbReference type="GO" id="GO:0030388">
    <property type="term" value="P:fructose 1,6-bisphosphate metabolic process"/>
    <property type="evidence" value="ECO:0007669"/>
    <property type="project" value="TreeGrafter"/>
</dbReference>
<comment type="caution">
    <text evidence="15">Lacks conserved residue(s) required for the propagation of feature annotation.</text>
</comment>
<keyword evidence="9 15" id="KW-0547">Nucleotide-binding</keyword>
<comment type="cofactor">
    <cofactor evidence="1 15">
        <name>Mg(2+)</name>
        <dbReference type="ChEBI" id="CHEBI:18420"/>
    </cofactor>
</comment>
<keyword evidence="18" id="KW-1185">Reference proteome</keyword>
<feature type="binding site" description="in other chain" evidence="15">
    <location>
        <begin position="187"/>
        <end position="189"/>
    </location>
    <ligand>
        <name>ADP</name>
        <dbReference type="ChEBI" id="CHEBI:456216"/>
        <note>allosteric activator; ligand shared between dimeric partners</note>
    </ligand>
</feature>
<dbReference type="NCBIfam" id="TIGR02482">
    <property type="entry name" value="PFKA_ATP"/>
    <property type="match status" value="1"/>
</dbReference>
<organism evidence="17 18">
    <name type="scientific">Anaerovibrio lipolyticus</name>
    <dbReference type="NCBI Taxonomy" id="82374"/>
    <lineage>
        <taxon>Bacteria</taxon>
        <taxon>Bacillati</taxon>
        <taxon>Bacillota</taxon>
        <taxon>Negativicutes</taxon>
        <taxon>Selenomonadales</taxon>
        <taxon>Selenomonadaceae</taxon>
        <taxon>Anaerovibrio</taxon>
    </lineage>
</organism>
<keyword evidence="5 15" id="KW-0963">Cytoplasm</keyword>
<keyword evidence="11 15" id="KW-0067">ATP-binding</keyword>
<dbReference type="NCBIfam" id="NF002872">
    <property type="entry name" value="PRK03202.1"/>
    <property type="match status" value="1"/>
</dbReference>
<feature type="binding site" description="in other chain" evidence="15">
    <location>
        <begin position="127"/>
        <end position="129"/>
    </location>
    <ligand>
        <name>substrate</name>
        <note>ligand shared between dimeric partners</note>
    </ligand>
</feature>
<dbReference type="AlphaFoldDB" id="A0A0B2JU58"/>
<comment type="activity regulation">
    <text evidence="15">Allosterically activated by ADP and other diphosphonucleosides, and allosterically inhibited by phosphoenolpyruvate.</text>
</comment>
<accession>A0A0B2JU58</accession>
<dbReference type="EMBL" id="JSCE01000166">
    <property type="protein sequence ID" value="KHM51870.1"/>
    <property type="molecule type" value="Genomic_DNA"/>
</dbReference>
<keyword evidence="7 15" id="KW-0808">Transferase</keyword>
<gene>
    <name evidence="15" type="primary">pfkA</name>
    <name evidence="17" type="ORF">NZ47_08120</name>
</gene>
<dbReference type="InterPro" id="IPR022953">
    <property type="entry name" value="ATP_PFK"/>
</dbReference>
<dbReference type="Proteomes" id="UP000030993">
    <property type="component" value="Unassembled WGS sequence"/>
</dbReference>
<feature type="binding site" description="in other chain" evidence="15">
    <location>
        <begin position="171"/>
        <end position="173"/>
    </location>
    <ligand>
        <name>substrate</name>
        <note>ligand shared between dimeric partners</note>
    </ligand>
</feature>
<feature type="binding site" evidence="15">
    <location>
        <position position="245"/>
    </location>
    <ligand>
        <name>substrate</name>
        <note>ligand shared between dimeric partners</note>
    </ligand>
</feature>
<dbReference type="HAMAP" id="MF_00339">
    <property type="entry name" value="Phosphofructokinase_I_B1"/>
    <property type="match status" value="1"/>
</dbReference>
<evidence type="ECO:0000313" key="17">
    <source>
        <dbReference type="EMBL" id="KHM51870.1"/>
    </source>
</evidence>
<evidence type="ECO:0000256" key="13">
    <source>
        <dbReference type="ARBA" id="ARBA00023152"/>
    </source>
</evidence>
<dbReference type="PIRSF" id="PIRSF000532">
    <property type="entry name" value="ATP_PFK_prok"/>
    <property type="match status" value="1"/>
</dbReference>
<evidence type="ECO:0000256" key="5">
    <source>
        <dbReference type="ARBA" id="ARBA00022490"/>
    </source>
</evidence>
<dbReference type="eggNOG" id="COG0205">
    <property type="taxonomic scope" value="Bacteria"/>
</dbReference>
<evidence type="ECO:0000256" key="7">
    <source>
        <dbReference type="ARBA" id="ARBA00022679"/>
    </source>
</evidence>
<dbReference type="GO" id="GO:0046872">
    <property type="term" value="F:metal ion binding"/>
    <property type="evidence" value="ECO:0007669"/>
    <property type="project" value="UniProtKB-KW"/>
</dbReference>
<dbReference type="GO" id="GO:0070095">
    <property type="term" value="F:fructose-6-phosphate binding"/>
    <property type="evidence" value="ECO:0007669"/>
    <property type="project" value="TreeGrafter"/>
</dbReference>
<evidence type="ECO:0000256" key="10">
    <source>
        <dbReference type="ARBA" id="ARBA00022777"/>
    </source>
</evidence>
<evidence type="ECO:0000256" key="15">
    <source>
        <dbReference type="HAMAP-Rule" id="MF_00339"/>
    </source>
</evidence>
<dbReference type="Gene3D" id="3.40.50.450">
    <property type="match status" value="1"/>
</dbReference>
<comment type="subcellular location">
    <subcellularLocation>
        <location evidence="3 15">Cytoplasm</location>
    </subcellularLocation>
</comment>
<evidence type="ECO:0000256" key="2">
    <source>
        <dbReference type="ARBA" id="ARBA00002659"/>
    </source>
</evidence>
<dbReference type="InterPro" id="IPR012003">
    <property type="entry name" value="ATP_PFK_prok-type"/>
</dbReference>
<dbReference type="GO" id="GO:0003872">
    <property type="term" value="F:6-phosphofructokinase activity"/>
    <property type="evidence" value="ECO:0007669"/>
    <property type="project" value="UniProtKB-UniRule"/>
</dbReference>
<keyword evidence="8 15" id="KW-0479">Metal-binding</keyword>
<evidence type="ECO:0000256" key="14">
    <source>
        <dbReference type="ARBA" id="ARBA00048070"/>
    </source>
</evidence>
<dbReference type="SUPFAM" id="SSF53784">
    <property type="entry name" value="Phosphofructokinase"/>
    <property type="match status" value="1"/>
</dbReference>
<dbReference type="PROSITE" id="PS00433">
    <property type="entry name" value="PHOSPHOFRUCTOKINASE"/>
    <property type="match status" value="1"/>
</dbReference>
<dbReference type="GO" id="GO:0016208">
    <property type="term" value="F:AMP binding"/>
    <property type="evidence" value="ECO:0007669"/>
    <property type="project" value="TreeGrafter"/>
</dbReference>
<evidence type="ECO:0000313" key="18">
    <source>
        <dbReference type="Proteomes" id="UP000030993"/>
    </source>
</evidence>
<dbReference type="RefSeq" id="WP_039208983.1">
    <property type="nucleotide sequence ID" value="NZ_JSCE01000166.1"/>
</dbReference>
<sequence>MLKSIGVLTSGGDSPGMNAALRAVVRTALFEGVKVWGIYNGYRGLLDEEMEEMTSRSVSDIIQRGGTILGTARCKRFMTEEGRMQAYENMKKRGIEGLVIIGGDGSLRGATQLSLETGVPIVGLPGTIDNDVWGTDYTIGCDTAANTIIDAINKLRDTASSHNRIAVVEVMGRHCGWLAMLAGIAGGAEFILVPEEEYNLDDICSGIIKSYEQGRRYSLIVVAEGVGSSLDIGKYIEEKTNMDVRVSVLGHIQRGGSPSVRDRVKASQLGEKAALALIAGQSDVVFGFNQGKVVAIDLHDAITNKKHMNDEFIRLAKQLN</sequence>
<dbReference type="PRINTS" id="PR00476">
    <property type="entry name" value="PHFRCTKINASE"/>
</dbReference>
<dbReference type="STRING" id="82374.NZ47_08120"/>
<feature type="binding site" evidence="15">
    <location>
        <position position="12"/>
    </location>
    <ligand>
        <name>ATP</name>
        <dbReference type="ChEBI" id="CHEBI:30616"/>
    </ligand>
</feature>
<comment type="subunit">
    <text evidence="15">Homotetramer.</text>
</comment>
<evidence type="ECO:0000256" key="11">
    <source>
        <dbReference type="ARBA" id="ARBA00022840"/>
    </source>
</evidence>
<evidence type="ECO:0000256" key="12">
    <source>
        <dbReference type="ARBA" id="ARBA00022842"/>
    </source>
</evidence>
<dbReference type="GO" id="GO:0048029">
    <property type="term" value="F:monosaccharide binding"/>
    <property type="evidence" value="ECO:0007669"/>
    <property type="project" value="TreeGrafter"/>
</dbReference>
<comment type="catalytic activity">
    <reaction evidence="14 15">
        <text>beta-D-fructose 6-phosphate + ATP = beta-D-fructose 1,6-bisphosphate + ADP + H(+)</text>
        <dbReference type="Rhea" id="RHEA:16109"/>
        <dbReference type="ChEBI" id="CHEBI:15378"/>
        <dbReference type="ChEBI" id="CHEBI:30616"/>
        <dbReference type="ChEBI" id="CHEBI:32966"/>
        <dbReference type="ChEBI" id="CHEBI:57634"/>
        <dbReference type="ChEBI" id="CHEBI:456216"/>
        <dbReference type="EC" id="2.7.1.11"/>
    </reaction>
</comment>
<feature type="domain" description="Phosphofructokinase" evidence="16">
    <location>
        <begin position="5"/>
        <end position="275"/>
    </location>
</feature>
<keyword evidence="13 15" id="KW-0324">Glycolysis</keyword>
<feature type="binding site" evidence="15">
    <location>
        <begin position="103"/>
        <end position="106"/>
    </location>
    <ligand>
        <name>ATP</name>
        <dbReference type="ChEBI" id="CHEBI:30616"/>
    </ligand>
</feature>
<keyword evidence="12 15" id="KW-0460">Magnesium</keyword>